<gene>
    <name evidence="1" type="ORF">CPBP_00356</name>
</gene>
<dbReference type="Proteomes" id="UP000594001">
    <property type="component" value="Chromosome"/>
</dbReference>
<dbReference type="KEGG" id="pbal:CPBP_00356"/>
<name>A0A7L9RSR5_9PROT</name>
<keyword evidence="2" id="KW-1185">Reference proteome</keyword>
<protein>
    <submittedName>
        <fullName evidence="1">Uncharacterized protein</fullName>
    </submittedName>
</protein>
<dbReference type="RefSeq" id="WP_350332342.1">
    <property type="nucleotide sequence ID" value="NZ_CP054719.1"/>
</dbReference>
<evidence type="ECO:0000313" key="2">
    <source>
        <dbReference type="Proteomes" id="UP000594001"/>
    </source>
</evidence>
<accession>A0A7L9RSR5</accession>
<dbReference type="AlphaFoldDB" id="A0A7L9RSR5"/>
<organism evidence="1 2">
    <name type="scientific">Candidatus Bodocaedibacter vickermanii</name>
    <dbReference type="NCBI Taxonomy" id="2741701"/>
    <lineage>
        <taxon>Bacteria</taxon>
        <taxon>Pseudomonadati</taxon>
        <taxon>Pseudomonadota</taxon>
        <taxon>Alphaproteobacteria</taxon>
        <taxon>Holosporales</taxon>
        <taxon>Candidatus Paracaedibacteraceae</taxon>
        <taxon>Candidatus Bodocaedibacter</taxon>
    </lineage>
</organism>
<proteinExistence type="predicted"/>
<reference evidence="1 2" key="1">
    <citation type="submission" date="2020-06" db="EMBL/GenBank/DDBJ databases">
        <title>The endosymbiont of the kinetoplastid Bodo saltans is a Paracaedibacter-like alpha-proteobacterium possessing a putative toxin-antitoxin system.</title>
        <authorList>
            <person name="Midha S."/>
            <person name="Rigden D.J."/>
            <person name="Siozios S."/>
            <person name="Hurst G.D.D."/>
            <person name="Jackson A.P."/>
        </authorList>
    </citation>
    <scope>NUCLEOTIDE SEQUENCE [LARGE SCALE GENOMIC DNA]</scope>
    <source>
        <strain evidence="1">Lake Konstanz</strain>
    </source>
</reference>
<sequence length="167" mass="18928">MNHNSLKEIISWIATHGINAYSAKTIERDLNIQIDESFHSAHSVISKVLMDALNAAQITTNIKSPASTDDFFDLMLTFLENLSDYKADFQTLFNQKNLSFENFNLVPVVNELTQTLLNSKIETFLDKITHTLIICNILYTWINDETPDLSSTLTKINHVSQSIFVSS</sequence>
<evidence type="ECO:0000313" key="1">
    <source>
        <dbReference type="EMBL" id="QOL19592.1"/>
    </source>
</evidence>
<dbReference type="EMBL" id="CP054719">
    <property type="protein sequence ID" value="QOL19592.1"/>
    <property type="molecule type" value="Genomic_DNA"/>
</dbReference>